<dbReference type="InterPro" id="IPR009936">
    <property type="entry name" value="DUF1468"/>
</dbReference>
<proteinExistence type="predicted"/>
<keyword evidence="1" id="KW-1133">Transmembrane helix</keyword>
<evidence type="ECO:0000256" key="1">
    <source>
        <dbReference type="SAM" id="Phobius"/>
    </source>
</evidence>
<feature type="transmembrane region" description="Helical" evidence="1">
    <location>
        <begin position="127"/>
        <end position="145"/>
    </location>
</feature>
<accession>A0ABU4RPT6</accession>
<organism evidence="3 4">
    <name type="scientific">Terrihabitans rhizophilus</name>
    <dbReference type="NCBI Taxonomy" id="3092662"/>
    <lineage>
        <taxon>Bacteria</taxon>
        <taxon>Pseudomonadati</taxon>
        <taxon>Pseudomonadota</taxon>
        <taxon>Alphaproteobacteria</taxon>
        <taxon>Hyphomicrobiales</taxon>
        <taxon>Terrihabitans</taxon>
    </lineage>
</organism>
<protein>
    <submittedName>
        <fullName evidence="3">Tripartite tricarboxylate transporter TctB family protein</fullName>
    </submittedName>
</protein>
<dbReference type="RefSeq" id="WP_319844749.1">
    <property type="nucleotide sequence ID" value="NZ_JAXAFJ010000006.1"/>
</dbReference>
<gene>
    <name evidence="3" type="ORF">SCD90_11150</name>
</gene>
<comment type="caution">
    <text evidence="3">The sequence shown here is derived from an EMBL/GenBank/DDBJ whole genome shotgun (WGS) entry which is preliminary data.</text>
</comment>
<feature type="transmembrane region" description="Helical" evidence="1">
    <location>
        <begin position="53"/>
        <end position="73"/>
    </location>
</feature>
<sequence>MTDSVAPARKHRPDWAVLGIAFFLAALAAVIGWDAEHLNSAVAAYSRVGAAAFPLAIAGALAVLAVFTALSAFRSRSEAREPLEFTPLAYIIAGLVLQIVLLNSLGFSIATGLLFALTARGFGGKPLWLTIPIGIALCFVLYVIFSQGLQLSLPQGPLERLI</sequence>
<keyword evidence="1" id="KW-0812">Transmembrane</keyword>
<feature type="domain" description="DUF1468" evidence="2">
    <location>
        <begin position="20"/>
        <end position="154"/>
    </location>
</feature>
<keyword evidence="4" id="KW-1185">Reference proteome</keyword>
<dbReference type="Proteomes" id="UP001274321">
    <property type="component" value="Unassembled WGS sequence"/>
</dbReference>
<dbReference type="EMBL" id="JAXAFJ010000006">
    <property type="protein sequence ID" value="MDX6806621.1"/>
    <property type="molecule type" value="Genomic_DNA"/>
</dbReference>
<name>A0ABU4RPT6_9HYPH</name>
<feature type="transmembrane region" description="Helical" evidence="1">
    <location>
        <begin position="15"/>
        <end position="33"/>
    </location>
</feature>
<reference evidence="3 4" key="1">
    <citation type="submission" date="2023-11" db="EMBL/GenBank/DDBJ databases">
        <authorList>
            <person name="Bao R."/>
        </authorList>
    </citation>
    <scope>NUCLEOTIDE SEQUENCE [LARGE SCALE GENOMIC DNA]</scope>
    <source>
        <strain evidence="3 4">PJ23</strain>
    </source>
</reference>
<keyword evidence="1" id="KW-0472">Membrane</keyword>
<dbReference type="Pfam" id="PF07331">
    <property type="entry name" value="TctB"/>
    <property type="match status" value="1"/>
</dbReference>
<feature type="transmembrane region" description="Helical" evidence="1">
    <location>
        <begin position="85"/>
        <end position="115"/>
    </location>
</feature>
<evidence type="ECO:0000313" key="3">
    <source>
        <dbReference type="EMBL" id="MDX6806621.1"/>
    </source>
</evidence>
<evidence type="ECO:0000313" key="4">
    <source>
        <dbReference type="Proteomes" id="UP001274321"/>
    </source>
</evidence>
<evidence type="ECO:0000259" key="2">
    <source>
        <dbReference type="Pfam" id="PF07331"/>
    </source>
</evidence>